<keyword evidence="2" id="KW-0805">Transcription regulation</keyword>
<evidence type="ECO:0000259" key="5">
    <source>
        <dbReference type="PROSITE" id="PS01124"/>
    </source>
</evidence>
<dbReference type="PROSITE" id="PS01124">
    <property type="entry name" value="HTH_ARAC_FAMILY_2"/>
    <property type="match status" value="1"/>
</dbReference>
<dbReference type="InterPro" id="IPR009057">
    <property type="entry name" value="Homeodomain-like_sf"/>
</dbReference>
<dbReference type="SUPFAM" id="SSF46689">
    <property type="entry name" value="Homeodomain-like"/>
    <property type="match status" value="1"/>
</dbReference>
<evidence type="ECO:0000259" key="6">
    <source>
        <dbReference type="PROSITE" id="PS50110"/>
    </source>
</evidence>
<dbReference type="InterPro" id="IPR011123">
    <property type="entry name" value="Y_Y_Y"/>
</dbReference>
<comment type="caution">
    <text evidence="7">The sequence shown here is derived from an EMBL/GenBank/DDBJ whole genome shotgun (WGS) entry which is preliminary data.</text>
</comment>
<dbReference type="RefSeq" id="WP_168881068.1">
    <property type="nucleotide sequence ID" value="NZ_JABAIL010000001.1"/>
</dbReference>
<name>A0A7X8SHM5_9BACT</name>
<evidence type="ECO:0000256" key="4">
    <source>
        <dbReference type="PROSITE-ProRule" id="PRU00169"/>
    </source>
</evidence>
<dbReference type="GO" id="GO:0003700">
    <property type="term" value="F:DNA-binding transcription factor activity"/>
    <property type="evidence" value="ECO:0007669"/>
    <property type="project" value="InterPro"/>
</dbReference>
<keyword evidence="3" id="KW-0804">Transcription</keyword>
<evidence type="ECO:0000256" key="1">
    <source>
        <dbReference type="ARBA" id="ARBA00022553"/>
    </source>
</evidence>
<dbReference type="InterPro" id="IPR015943">
    <property type="entry name" value="WD40/YVTN_repeat-like_dom_sf"/>
</dbReference>
<dbReference type="Gene3D" id="2.130.10.10">
    <property type="entry name" value="YVTN repeat-like/Quinoprotein amine dehydrogenase"/>
    <property type="match status" value="2"/>
</dbReference>
<proteinExistence type="predicted"/>
<feature type="domain" description="Response regulatory" evidence="6">
    <location>
        <begin position="1057"/>
        <end position="1178"/>
    </location>
</feature>
<keyword evidence="1 4" id="KW-0597">Phosphoprotein</keyword>
<dbReference type="GO" id="GO:0000155">
    <property type="term" value="F:phosphorelay sensor kinase activity"/>
    <property type="evidence" value="ECO:0007669"/>
    <property type="project" value="TreeGrafter"/>
</dbReference>
<dbReference type="PROSITE" id="PS50110">
    <property type="entry name" value="RESPONSE_REGULATORY"/>
    <property type="match status" value="1"/>
</dbReference>
<accession>A0A7X8SHM5</accession>
<dbReference type="Pfam" id="PF12833">
    <property type="entry name" value="HTH_18"/>
    <property type="match status" value="1"/>
</dbReference>
<dbReference type="PANTHER" id="PTHR43547:SF2">
    <property type="entry name" value="HYBRID SIGNAL TRANSDUCTION HISTIDINE KINASE C"/>
    <property type="match status" value="1"/>
</dbReference>
<evidence type="ECO:0000256" key="3">
    <source>
        <dbReference type="ARBA" id="ARBA00023163"/>
    </source>
</evidence>
<dbReference type="Proteomes" id="UP000585050">
    <property type="component" value="Unassembled WGS sequence"/>
</dbReference>
<feature type="modified residue" description="4-aspartylphosphate" evidence="4">
    <location>
        <position position="1111"/>
    </location>
</feature>
<dbReference type="SUPFAM" id="SSF101898">
    <property type="entry name" value="NHL repeat"/>
    <property type="match status" value="1"/>
</dbReference>
<dbReference type="EMBL" id="JABAIL010000001">
    <property type="protein sequence ID" value="NLR90366.1"/>
    <property type="molecule type" value="Genomic_DNA"/>
</dbReference>
<dbReference type="Gene3D" id="2.60.40.10">
    <property type="entry name" value="Immunoglobulins"/>
    <property type="match status" value="1"/>
</dbReference>
<gene>
    <name evidence="7" type="ORF">HGP29_04075</name>
</gene>
<organism evidence="7 8">
    <name type="scientific">Flammeovirga agarivorans</name>
    <dbReference type="NCBI Taxonomy" id="2726742"/>
    <lineage>
        <taxon>Bacteria</taxon>
        <taxon>Pseudomonadati</taxon>
        <taxon>Bacteroidota</taxon>
        <taxon>Cytophagia</taxon>
        <taxon>Cytophagales</taxon>
        <taxon>Flammeovirgaceae</taxon>
        <taxon>Flammeovirga</taxon>
    </lineage>
</organism>
<keyword evidence="8" id="KW-1185">Reference proteome</keyword>
<reference evidence="7 8" key="1">
    <citation type="submission" date="2020-04" db="EMBL/GenBank/DDBJ databases">
        <title>Flammeovirga sp. SR4, a novel species isolated from seawater.</title>
        <authorList>
            <person name="Wang X."/>
        </authorList>
    </citation>
    <scope>NUCLEOTIDE SEQUENCE [LARGE SCALE GENOMIC DNA]</scope>
    <source>
        <strain evidence="7 8">SR4</strain>
    </source>
</reference>
<dbReference type="Gene3D" id="1.10.10.60">
    <property type="entry name" value="Homeodomain-like"/>
    <property type="match status" value="2"/>
</dbReference>
<dbReference type="InterPro" id="IPR013783">
    <property type="entry name" value="Ig-like_fold"/>
</dbReference>
<dbReference type="InterPro" id="IPR011047">
    <property type="entry name" value="Quinoprotein_ADH-like_sf"/>
</dbReference>
<feature type="domain" description="HTH araC/xylS-type" evidence="5">
    <location>
        <begin position="1210"/>
        <end position="1309"/>
    </location>
</feature>
<dbReference type="SMART" id="SM00448">
    <property type="entry name" value="REC"/>
    <property type="match status" value="1"/>
</dbReference>
<dbReference type="SUPFAM" id="SSF52172">
    <property type="entry name" value="CheY-like"/>
    <property type="match status" value="1"/>
</dbReference>
<dbReference type="SUPFAM" id="SSF50998">
    <property type="entry name" value="Quinoprotein alcohol dehydrogenase-like"/>
    <property type="match status" value="1"/>
</dbReference>
<dbReference type="Gene3D" id="3.40.50.2300">
    <property type="match status" value="1"/>
</dbReference>
<dbReference type="CDD" id="cd00156">
    <property type="entry name" value="REC"/>
    <property type="match status" value="1"/>
</dbReference>
<dbReference type="FunFam" id="2.60.40.10:FF:000791">
    <property type="entry name" value="Two-component system sensor histidine kinase/response regulator"/>
    <property type="match status" value="1"/>
</dbReference>
<dbReference type="InterPro" id="IPR018060">
    <property type="entry name" value="HTH_AraC"/>
</dbReference>
<evidence type="ECO:0000256" key="2">
    <source>
        <dbReference type="ARBA" id="ARBA00023015"/>
    </source>
</evidence>
<dbReference type="SMART" id="SM00342">
    <property type="entry name" value="HTH_ARAC"/>
    <property type="match status" value="1"/>
</dbReference>
<dbReference type="Pfam" id="PF07494">
    <property type="entry name" value="Reg_prop"/>
    <property type="match status" value="6"/>
</dbReference>
<evidence type="ECO:0000313" key="7">
    <source>
        <dbReference type="EMBL" id="NLR90366.1"/>
    </source>
</evidence>
<dbReference type="PANTHER" id="PTHR43547">
    <property type="entry name" value="TWO-COMPONENT HISTIDINE KINASE"/>
    <property type="match status" value="1"/>
</dbReference>
<evidence type="ECO:0000313" key="8">
    <source>
        <dbReference type="Proteomes" id="UP000585050"/>
    </source>
</evidence>
<dbReference type="Pfam" id="PF00072">
    <property type="entry name" value="Response_reg"/>
    <property type="match status" value="1"/>
</dbReference>
<dbReference type="InterPro" id="IPR001789">
    <property type="entry name" value="Sig_transdc_resp-reg_receiver"/>
</dbReference>
<sequence>MPSINNTVIIRILLTLLLISSNIKGQNKAQNFTSIDGLSHNTVYEILQDKHGFIWMGTESGLSNFDGQNFNTAQGSYRDQLPSHFVNTLEIDKNETIWVGTTKGLRRINQEKEIIENPVRELANKNISDIAVLPNNNLIVTVNGFGLYIINNNNEVIEHWYKDSKTLPLSSNLIETILIDKKTGLLWVGTKDAGIDLINLSNKYVTTFPIGRGINQIPSKVIHSFTQDHDGNIWIGTKKGISKYDSKNKTIYSVHQRAFSNTPIIALHTDSENNIWVGTELNGLWKITPSKNQYLERIDISDRSTTIRCIFEDAQQNLWIGSQRNGIYVLKDQFHTFKLLGKTELQSNIIWGIIVDDNQTIWAGTDGEGITTYNTKYKTSHRYIHIPNDTTSLSDNNIISAFKDSKDRFWFGTYNGGVNLYLPRIDGFQRIGMDQGLLVQDIRSFGEDKNGTIWFGTNRGGLHYYDEDLQKAVSIDRTRTMDIRSICSKGNKLWLGTFDDGGLFNYNIDSKVLQPIKLPVNIEIIFDLLFDQEKDILWIGTYDKGLLAYHYQEKRLEEFKDHKELTSNIIHAIQQDQNGKLWLSSNHGIIEFDYPLKIVNKHSIDVGIQSSDFMDGSKAMTKRGDIYFGGAGGLNYFTPSEIIPQTYSPNIVLTELKVLNEKIIPHQENQILTNSITDTDEIILSYSQNQFSVKYQGIDYKHPETLMYKYYLHGWDKEWNNVGKNNVASFSNLAPGSYTLLIATKVAGGPWSTPYSLSIQIEPPIWRTWWAKFIYVLVFILMIYYWKKFIDNRAKINSQLELQAQQNKLQQENMQVYKDIIHELNTPINQLLMPLENMILDKRNTNSKLKKQLQMLFFNASKMHNILRFILTNKTQDEGELQLEVYQYNLNTFLLNFKESFQLQAQQQSIQIEVKLPEEDVSGWFDLEKIETVLHFLFLSVLQNSSSSDHIMIMLDTEFKELQELCHIDIHLLNTNMHQKHIDLTKRKTSLVGIPMSELYLKKHKGSIQLPQTGNDFIRISFPINKESYSTSEIKMDVEESSALFVNSEIYESTSEQVIKVDQHIAILDDNKDAVTFLSNILSEYHLHTFDNPLDMMGFLSKTPVDIIIIDHTLEGNNGIEVIKKLKKDAKLAIIPTILIASNLTEKTKVSGLKAGADLCISKPFHISILKTHLQNLINSRKYFKNIYRAEVLSESKEVVPLNEDEQLIKKITNLIEEHLADPEFNVQKIQKEMGLSQSSLYKKIKQQTGMSSTEFLRNFRLKYAKKLLEKSNLPISEVMLRVGFLDAKYFRVSFKKKYNVSPSQYRKEYKTQKEENS</sequence>
<dbReference type="Pfam" id="PF07495">
    <property type="entry name" value="Y_Y_Y"/>
    <property type="match status" value="1"/>
</dbReference>
<dbReference type="InterPro" id="IPR011006">
    <property type="entry name" value="CheY-like_superfamily"/>
</dbReference>
<dbReference type="GO" id="GO:0043565">
    <property type="term" value="F:sequence-specific DNA binding"/>
    <property type="evidence" value="ECO:0007669"/>
    <property type="project" value="InterPro"/>
</dbReference>
<dbReference type="InterPro" id="IPR011110">
    <property type="entry name" value="Reg_prop"/>
</dbReference>
<protein>
    <submittedName>
        <fullName evidence="7">Helix-turn-helix domain-containing protein</fullName>
    </submittedName>
</protein>